<dbReference type="GO" id="GO:0005615">
    <property type="term" value="C:extracellular space"/>
    <property type="evidence" value="ECO:0007669"/>
    <property type="project" value="TreeGrafter"/>
</dbReference>
<dbReference type="Gene3D" id="3.90.215.10">
    <property type="entry name" value="Gamma Fibrinogen, chain A, domain 1"/>
    <property type="match status" value="1"/>
</dbReference>
<dbReference type="PANTHER" id="PTHR19143">
    <property type="entry name" value="FIBRINOGEN/TENASCIN/ANGIOPOEITIN"/>
    <property type="match status" value="1"/>
</dbReference>
<feature type="compositionally biased region" description="Low complexity" evidence="3">
    <location>
        <begin position="749"/>
        <end position="759"/>
    </location>
</feature>
<evidence type="ECO:0000256" key="1">
    <source>
        <dbReference type="ARBA" id="ARBA00023157"/>
    </source>
</evidence>
<feature type="region of interest" description="Disordered" evidence="3">
    <location>
        <begin position="485"/>
        <end position="509"/>
    </location>
</feature>
<dbReference type="InterPro" id="IPR036056">
    <property type="entry name" value="Fibrinogen-like_C"/>
</dbReference>
<dbReference type="InterPro" id="IPR050373">
    <property type="entry name" value="Fibrinogen_C-term_domain"/>
</dbReference>
<feature type="region of interest" description="Disordered" evidence="3">
    <location>
        <begin position="258"/>
        <end position="316"/>
    </location>
</feature>
<dbReference type="SMART" id="SM00186">
    <property type="entry name" value="FBG"/>
    <property type="match status" value="1"/>
</dbReference>
<dbReference type="CDD" id="cd00087">
    <property type="entry name" value="FReD"/>
    <property type="match status" value="1"/>
</dbReference>
<dbReference type="Proteomes" id="UP000001819">
    <property type="component" value="Chromosome 3"/>
</dbReference>
<dbReference type="AlphaFoldDB" id="A0A6I8UVN7"/>
<keyword evidence="2" id="KW-0175">Coiled coil</keyword>
<dbReference type="InterPro" id="IPR020837">
    <property type="entry name" value="Fibrinogen_CS"/>
</dbReference>
<keyword evidence="1" id="KW-1015">Disulfide bond</keyword>
<evidence type="ECO:0000313" key="6">
    <source>
        <dbReference type="Proteomes" id="UP000001819"/>
    </source>
</evidence>
<evidence type="ECO:0000313" key="7">
    <source>
        <dbReference type="RefSeq" id="XP_001361633.3"/>
    </source>
</evidence>
<evidence type="ECO:0000259" key="5">
    <source>
        <dbReference type="PROSITE" id="PS51406"/>
    </source>
</evidence>
<dbReference type="PROSITE" id="PS51406">
    <property type="entry name" value="FIBRINOGEN_C_2"/>
    <property type="match status" value="1"/>
</dbReference>
<gene>
    <name evidence="7" type="primary">sca</name>
</gene>
<dbReference type="PROSITE" id="PS00514">
    <property type="entry name" value="FIBRINOGEN_C_1"/>
    <property type="match status" value="1"/>
</dbReference>
<evidence type="ECO:0000256" key="4">
    <source>
        <dbReference type="SAM" id="SignalP"/>
    </source>
</evidence>
<evidence type="ECO:0000256" key="3">
    <source>
        <dbReference type="SAM" id="MobiDB-lite"/>
    </source>
</evidence>
<dbReference type="PANTHER" id="PTHR19143:SF444">
    <property type="entry name" value="PROTEIN SCABROUS"/>
    <property type="match status" value="1"/>
</dbReference>
<dbReference type="Pfam" id="PF00147">
    <property type="entry name" value="Fibrinogen_C"/>
    <property type="match status" value="1"/>
</dbReference>
<accession>A0A6I8UVN7</accession>
<dbReference type="InParanoid" id="A0A6I8UVN7"/>
<feature type="region of interest" description="Disordered" evidence="3">
    <location>
        <begin position="738"/>
        <end position="768"/>
    </location>
</feature>
<proteinExistence type="predicted"/>
<keyword evidence="6" id="KW-1185">Reference proteome</keyword>
<dbReference type="InterPro" id="IPR014716">
    <property type="entry name" value="Fibrinogen_a/b/g_C_1"/>
</dbReference>
<dbReference type="KEGG" id="dpo:4805186"/>
<feature type="compositionally biased region" description="Low complexity" evidence="3">
    <location>
        <begin position="496"/>
        <end position="505"/>
    </location>
</feature>
<keyword evidence="4" id="KW-0732">Signal</keyword>
<dbReference type="RefSeq" id="XP_001361633.3">
    <property type="nucleotide sequence ID" value="XM_001361596.4"/>
</dbReference>
<dbReference type="SUPFAM" id="SSF56496">
    <property type="entry name" value="Fibrinogen C-terminal domain-like"/>
    <property type="match status" value="1"/>
</dbReference>
<feature type="chain" id="PRO_5026302133" evidence="4">
    <location>
        <begin position="24"/>
        <end position="786"/>
    </location>
</feature>
<feature type="coiled-coil region" evidence="2">
    <location>
        <begin position="454"/>
        <end position="481"/>
    </location>
</feature>
<feature type="signal peptide" evidence="4">
    <location>
        <begin position="1"/>
        <end position="23"/>
    </location>
</feature>
<dbReference type="FunCoup" id="A0A6I8UVN7">
    <property type="interactions" value="7"/>
</dbReference>
<evidence type="ECO:0000256" key="2">
    <source>
        <dbReference type="SAM" id="Coils"/>
    </source>
</evidence>
<feature type="domain" description="Fibrinogen C-terminal" evidence="5">
    <location>
        <begin position="530"/>
        <end position="734"/>
    </location>
</feature>
<sequence length="786" mass="87407">MAASNILRLILLAAALSCPAVGAATAGVVLSDVNNMLRDAARATSENPARAKDKKEQAVPSSVELLRFVEDAEEGEDSEDESLGSLEMLSSGQTLPQTPDSTSPIKLGDQVRLLSKQLNALMMRRREDYEMLEHNLRKSLRLTTDAASADADMRTELNKLREEVASLRGSQGGNKERLTVEWLQQAISEIRKQLAELQHTAGNVAKDVQQRSAGYEDLATIRSDFQQIKLELAAQHERQQQTEVLVQELREEMLQQEEDYQHALSRQQQQQQKEHSTPNSASIEEESSSSSSSSQELSGSSSGSSSSSSVTLADHKRRHCRFQSQQIHALQLAHRGLRRQVNELRFHHIDERVRSLEVEQHRIANANFNLSSQIASLDKLHTSMLELLEDVEGLQTKMDKSIPELRHEISKLEFANAQITSEQSLVREEGKNAARSLQAMAVSVSVLQDEREGIRKLVSTVESLQTNVDRLQSLVNDELKNKLSHLNKPHKRPHHQLQQQQQTQQEASIDSALAETLVSELENVEAQYEAIINKLPHDCSEVHTQADGLHLIAPAGQHHPLMSHCTADGWTTVQRRFDGSADFNRTWADYAHGFGTPGGEFWIGNEQLHHLTLDNCSRLRVHMQDIYDNVWVAEYARFYISSRADGFRLQIGEYSGNASDALNYQQGMQFSAIDDDRDISQTHCAANYEGGWWFSHCQHANLNGRYNLGLTWFDAARNEWIAVKSSRMLVKRLPAAECQAGTSGPGPAPATSATSTTTPEAQASVALTASTSTPSTVVQFIAAAQA</sequence>
<dbReference type="InterPro" id="IPR002181">
    <property type="entry name" value="Fibrinogen_a/b/g_C_dom"/>
</dbReference>
<reference evidence="7" key="2">
    <citation type="submission" date="2025-08" db="UniProtKB">
        <authorList>
            <consortium name="RefSeq"/>
        </authorList>
    </citation>
    <scope>IDENTIFICATION</scope>
    <source>
        <strain evidence="7">MV-25-SWS-2005</strain>
        <tissue evidence="7">Whole body</tissue>
    </source>
</reference>
<feature type="compositionally biased region" description="Low complexity" evidence="3">
    <location>
        <begin position="288"/>
        <end position="309"/>
    </location>
</feature>
<organism evidence="6 7">
    <name type="scientific">Drosophila pseudoobscura pseudoobscura</name>
    <name type="common">Fruit fly</name>
    <dbReference type="NCBI Taxonomy" id="46245"/>
    <lineage>
        <taxon>Eukaryota</taxon>
        <taxon>Metazoa</taxon>
        <taxon>Ecdysozoa</taxon>
        <taxon>Arthropoda</taxon>
        <taxon>Hexapoda</taxon>
        <taxon>Insecta</taxon>
        <taxon>Pterygota</taxon>
        <taxon>Neoptera</taxon>
        <taxon>Endopterygota</taxon>
        <taxon>Diptera</taxon>
        <taxon>Brachycera</taxon>
        <taxon>Muscomorpha</taxon>
        <taxon>Ephydroidea</taxon>
        <taxon>Drosophilidae</taxon>
        <taxon>Drosophila</taxon>
        <taxon>Sophophora</taxon>
    </lineage>
</organism>
<feature type="compositionally biased region" description="Basic residues" evidence="3">
    <location>
        <begin position="485"/>
        <end position="495"/>
    </location>
</feature>
<reference evidence="6" key="1">
    <citation type="submission" date="2024-06" db="UniProtKB">
        <authorList>
            <consortium name="RefSeq"/>
        </authorList>
    </citation>
    <scope>NUCLEOTIDE SEQUENCE [LARGE SCALE GENOMIC DNA]</scope>
    <source>
        <strain evidence="6">MV2-25</strain>
    </source>
</reference>
<name>A0A6I8UVN7_DROPS</name>
<protein>
    <submittedName>
        <fullName evidence="7">Protein scabrous</fullName>
    </submittedName>
</protein>